<dbReference type="InterPro" id="IPR045155">
    <property type="entry name" value="Beta-lactam_cat"/>
</dbReference>
<dbReference type="SUPFAM" id="SSF56601">
    <property type="entry name" value="beta-lactamase/transpeptidase-like"/>
    <property type="match status" value="1"/>
</dbReference>
<dbReference type="GO" id="GO:0008800">
    <property type="term" value="F:beta-lactamase activity"/>
    <property type="evidence" value="ECO:0007669"/>
    <property type="project" value="UniProtKB-EC"/>
</dbReference>
<gene>
    <name evidence="6" type="ORF">A8C56_15125</name>
</gene>
<dbReference type="STRING" id="1176587.A8C56_15125"/>
<keyword evidence="7" id="KW-1185">Reference proteome</keyword>
<feature type="domain" description="Beta-lactamase class A catalytic" evidence="5">
    <location>
        <begin position="46"/>
        <end position="270"/>
    </location>
</feature>
<reference evidence="6 7" key="1">
    <citation type="submission" date="2016-05" db="EMBL/GenBank/DDBJ databases">
        <title>Niabella ginsenosidivorans BS26 whole genome sequencing.</title>
        <authorList>
            <person name="Im W.T."/>
            <person name="Siddiqi M.Z."/>
        </authorList>
    </citation>
    <scope>NUCLEOTIDE SEQUENCE [LARGE SCALE GENOMIC DNA]</scope>
    <source>
        <strain evidence="6 7">BS26</strain>
    </source>
</reference>
<comment type="similarity">
    <text evidence="2">Belongs to the class-A beta-lactamase family.</text>
</comment>
<feature type="signal peptide" evidence="4">
    <location>
        <begin position="1"/>
        <end position="22"/>
    </location>
</feature>
<evidence type="ECO:0000256" key="4">
    <source>
        <dbReference type="SAM" id="SignalP"/>
    </source>
</evidence>
<feature type="chain" id="PRO_5008389827" description="beta-lactamase" evidence="4">
    <location>
        <begin position="23"/>
        <end position="301"/>
    </location>
</feature>
<dbReference type="Pfam" id="PF13354">
    <property type="entry name" value="Beta-lactamase2"/>
    <property type="match status" value="1"/>
</dbReference>
<evidence type="ECO:0000256" key="2">
    <source>
        <dbReference type="ARBA" id="ARBA00009009"/>
    </source>
</evidence>
<sequence length="301" mass="33574">MNSTFKIIFFLGIILSQLVVNAQHPMQAVNQQIRDSISRSGASIAVAFKDLQTGNTLYINEKKTYHAASTMKFPVLIELYKQAAENRYSLTDSLVLNNSFKSIADSSRYSLNDSDDTETGLYRKLGRKIAIKDLAYLMITKSSNLATNTLIQLVRPAGIMQTLRQLGANDTRVLRGVEDQKAYDKGLNNTTTAFDLALLYEQLAKKELVSEKADQSMIKILMDQQLNEVIPALLPENVKVAHKTGNIEGLQHDSGIVFLPDGRKYVLVLLSTFRPDQTRDAISTLAHISKLIYDAETAQKD</sequence>
<keyword evidence="4" id="KW-0732">Signal</keyword>
<protein>
    <recommendedName>
        <fullName evidence="3">beta-lactamase</fullName>
        <ecNumber evidence="3">3.5.2.6</ecNumber>
    </recommendedName>
</protein>
<dbReference type="Gene3D" id="3.40.710.10">
    <property type="entry name" value="DD-peptidase/beta-lactamase superfamily"/>
    <property type="match status" value="2"/>
</dbReference>
<proteinExistence type="inferred from homology"/>
<dbReference type="Proteomes" id="UP000077667">
    <property type="component" value="Chromosome"/>
</dbReference>
<evidence type="ECO:0000256" key="3">
    <source>
        <dbReference type="ARBA" id="ARBA00012865"/>
    </source>
</evidence>
<dbReference type="EC" id="3.5.2.6" evidence="3"/>
<evidence type="ECO:0000313" key="6">
    <source>
        <dbReference type="EMBL" id="ANH82125.1"/>
    </source>
</evidence>
<dbReference type="InterPro" id="IPR000871">
    <property type="entry name" value="Beta-lactam_class-A"/>
</dbReference>
<keyword evidence="6" id="KW-0378">Hydrolase</keyword>
<dbReference type="AlphaFoldDB" id="A0A1A9I484"/>
<dbReference type="OrthoDB" id="9772863at2"/>
<organism evidence="6 7">
    <name type="scientific">Niabella ginsenosidivorans</name>
    <dbReference type="NCBI Taxonomy" id="1176587"/>
    <lineage>
        <taxon>Bacteria</taxon>
        <taxon>Pseudomonadati</taxon>
        <taxon>Bacteroidota</taxon>
        <taxon>Chitinophagia</taxon>
        <taxon>Chitinophagales</taxon>
        <taxon>Chitinophagaceae</taxon>
        <taxon>Niabella</taxon>
    </lineage>
</organism>
<evidence type="ECO:0000256" key="1">
    <source>
        <dbReference type="ARBA" id="ARBA00001526"/>
    </source>
</evidence>
<evidence type="ECO:0000259" key="5">
    <source>
        <dbReference type="Pfam" id="PF13354"/>
    </source>
</evidence>
<dbReference type="GO" id="GO:0030655">
    <property type="term" value="P:beta-lactam antibiotic catabolic process"/>
    <property type="evidence" value="ECO:0007669"/>
    <property type="project" value="InterPro"/>
</dbReference>
<accession>A0A1A9I484</accession>
<dbReference type="GO" id="GO:0046677">
    <property type="term" value="P:response to antibiotic"/>
    <property type="evidence" value="ECO:0007669"/>
    <property type="project" value="InterPro"/>
</dbReference>
<dbReference type="RefSeq" id="WP_067757729.1">
    <property type="nucleotide sequence ID" value="NZ_CP015772.1"/>
</dbReference>
<dbReference type="PANTHER" id="PTHR35333:SF3">
    <property type="entry name" value="BETA-LACTAMASE-TYPE TRANSPEPTIDASE FOLD CONTAINING PROTEIN"/>
    <property type="match status" value="1"/>
</dbReference>
<dbReference type="KEGG" id="nia:A8C56_15125"/>
<evidence type="ECO:0000313" key="7">
    <source>
        <dbReference type="Proteomes" id="UP000077667"/>
    </source>
</evidence>
<dbReference type="InterPro" id="IPR012338">
    <property type="entry name" value="Beta-lactam/transpept-like"/>
</dbReference>
<dbReference type="PANTHER" id="PTHR35333">
    <property type="entry name" value="BETA-LACTAMASE"/>
    <property type="match status" value="1"/>
</dbReference>
<comment type="catalytic activity">
    <reaction evidence="1">
        <text>a beta-lactam + H2O = a substituted beta-amino acid</text>
        <dbReference type="Rhea" id="RHEA:20401"/>
        <dbReference type="ChEBI" id="CHEBI:15377"/>
        <dbReference type="ChEBI" id="CHEBI:35627"/>
        <dbReference type="ChEBI" id="CHEBI:140347"/>
        <dbReference type="EC" id="3.5.2.6"/>
    </reaction>
</comment>
<name>A0A1A9I484_9BACT</name>
<dbReference type="EMBL" id="CP015772">
    <property type="protein sequence ID" value="ANH82125.1"/>
    <property type="molecule type" value="Genomic_DNA"/>
</dbReference>